<accession>A0ABX9DP23</accession>
<dbReference type="Proteomes" id="UP000248659">
    <property type="component" value="Unassembled WGS sequence"/>
</dbReference>
<reference evidence="1 2" key="1">
    <citation type="submission" date="2017-01" db="EMBL/GenBank/DDBJ databases">
        <title>Genome sequence of Rhodovulum viride JA756.</title>
        <authorList>
            <person name="Lakshmi K.V."/>
            <person name="Tushar L.D."/>
            <person name="Sasikala C."/>
            <person name="Venkataramana C."/>
        </authorList>
    </citation>
    <scope>NUCLEOTIDE SEQUENCE [LARGE SCALE GENOMIC DNA]</scope>
    <source>
        <strain evidence="1 2">JA756</strain>
    </source>
</reference>
<sequence length="70" mass="7735">MKRCHFPGTIAFHEDALGVLEFEPGAPLGDHAAQAILDEFDRTASLPMLSEQHTLRKLESGVNRDTQLTC</sequence>
<evidence type="ECO:0000313" key="1">
    <source>
        <dbReference type="EMBL" id="RAP43384.1"/>
    </source>
</evidence>
<proteinExistence type="predicted"/>
<protein>
    <submittedName>
        <fullName evidence="1">Uncharacterized protein</fullName>
    </submittedName>
</protein>
<name>A0ABX9DP23_9RHOB</name>
<comment type="caution">
    <text evidence="1">The sequence shown here is derived from an EMBL/GenBank/DDBJ whole genome shotgun (WGS) entry which is preliminary data.</text>
</comment>
<dbReference type="EMBL" id="MUAV01000001">
    <property type="protein sequence ID" value="RAP43384.1"/>
    <property type="molecule type" value="Genomic_DNA"/>
</dbReference>
<keyword evidence="2" id="KW-1185">Reference proteome</keyword>
<organism evidence="1 2">
    <name type="scientific">Rhodovulum viride</name>
    <dbReference type="NCBI Taxonomy" id="1231134"/>
    <lineage>
        <taxon>Bacteria</taxon>
        <taxon>Pseudomonadati</taxon>
        <taxon>Pseudomonadota</taxon>
        <taxon>Alphaproteobacteria</taxon>
        <taxon>Rhodobacterales</taxon>
        <taxon>Paracoccaceae</taxon>
        <taxon>Rhodovulum</taxon>
    </lineage>
</organism>
<evidence type="ECO:0000313" key="2">
    <source>
        <dbReference type="Proteomes" id="UP000248659"/>
    </source>
</evidence>
<gene>
    <name evidence="1" type="ORF">BYZ73_01375</name>
</gene>